<comment type="caution">
    <text evidence="6">The sequence shown here is derived from an EMBL/GenBank/DDBJ whole genome shotgun (WGS) entry which is preliminary data.</text>
</comment>
<comment type="similarity">
    <text evidence="1">Belongs to the LysR transcriptional regulatory family.</text>
</comment>
<evidence type="ECO:0000256" key="1">
    <source>
        <dbReference type="ARBA" id="ARBA00009437"/>
    </source>
</evidence>
<dbReference type="PROSITE" id="PS50931">
    <property type="entry name" value="HTH_LYSR"/>
    <property type="match status" value="1"/>
</dbReference>
<dbReference type="Pfam" id="PF03466">
    <property type="entry name" value="LysR_substrate"/>
    <property type="match status" value="1"/>
</dbReference>
<proteinExistence type="inferred from homology"/>
<keyword evidence="2" id="KW-0805">Transcription regulation</keyword>
<keyword evidence="3 6" id="KW-0238">DNA-binding</keyword>
<dbReference type="InterPro" id="IPR000847">
    <property type="entry name" value="LysR_HTH_N"/>
</dbReference>
<keyword evidence="4" id="KW-0804">Transcription</keyword>
<accession>A0ABR6FPQ2</accession>
<feature type="domain" description="HTH lysR-type" evidence="5">
    <location>
        <begin position="96"/>
        <end position="153"/>
    </location>
</feature>
<dbReference type="SUPFAM" id="SSF53850">
    <property type="entry name" value="Periplasmic binding protein-like II"/>
    <property type="match status" value="1"/>
</dbReference>
<evidence type="ECO:0000256" key="2">
    <source>
        <dbReference type="ARBA" id="ARBA00023015"/>
    </source>
</evidence>
<dbReference type="InterPro" id="IPR058163">
    <property type="entry name" value="LysR-type_TF_proteobact-type"/>
</dbReference>
<protein>
    <submittedName>
        <fullName evidence="6">DNA-binding transcriptional LysR family regulator</fullName>
    </submittedName>
</protein>
<dbReference type="SUPFAM" id="SSF46785">
    <property type="entry name" value="Winged helix' DNA-binding domain"/>
    <property type="match status" value="1"/>
</dbReference>
<organism evidence="6 7">
    <name type="scientific">Paraburkholderia silvatlantica</name>
    <dbReference type="NCBI Taxonomy" id="321895"/>
    <lineage>
        <taxon>Bacteria</taxon>
        <taxon>Pseudomonadati</taxon>
        <taxon>Pseudomonadota</taxon>
        <taxon>Betaproteobacteria</taxon>
        <taxon>Burkholderiales</taxon>
        <taxon>Burkholderiaceae</taxon>
        <taxon>Paraburkholderia</taxon>
    </lineage>
</organism>
<dbReference type="PANTHER" id="PTHR30537">
    <property type="entry name" value="HTH-TYPE TRANSCRIPTIONAL REGULATOR"/>
    <property type="match status" value="1"/>
</dbReference>
<keyword evidence="7" id="KW-1185">Reference proteome</keyword>
<evidence type="ECO:0000259" key="5">
    <source>
        <dbReference type="PROSITE" id="PS50931"/>
    </source>
</evidence>
<evidence type="ECO:0000313" key="7">
    <source>
        <dbReference type="Proteomes" id="UP000533533"/>
    </source>
</evidence>
<dbReference type="RefSeq" id="WP_309147576.1">
    <property type="nucleotide sequence ID" value="NZ_JACHVZ010000010.1"/>
</dbReference>
<name>A0ABR6FPQ2_9BURK</name>
<dbReference type="Proteomes" id="UP000533533">
    <property type="component" value="Unassembled WGS sequence"/>
</dbReference>
<sequence length="405" mass="45212">MGLSGPTCVSRSLSEAASIEILQAKDSHISAPGAVEVEAGMNYRSRGPVRRTDGVRAIANVRLHTVVKRYDVDQRRTISVREISFLATGKLEWGVDYWNQLRLFIQIAETGSMSRAAEALGQSNAAASRYLAELERRLSVRLVERNTRRLWLTESGEAFYARCKSAVAEIEEAETAAAAATAHVAGNLRVTGPLSFCMIHIGPLLPLFRQRYPDVIVEVIAANRYDNIIDSGIDVAFRTRYAEPDSSITVRRLARTSRAIVASPSYLARRGTPTHPDDLDEHDFLTYLHTTYPKDLHFERDGETITKTIRGVASANEAQILRQAALGGLGMLVQPNYLHYDDVRAGSLVRVLRDWKLPSIDINIAYPSSSYLPARSRAFIDFVIEHFRAMKFEQKWTDRFAEAGS</sequence>
<dbReference type="Gene3D" id="1.10.10.10">
    <property type="entry name" value="Winged helix-like DNA-binding domain superfamily/Winged helix DNA-binding domain"/>
    <property type="match status" value="1"/>
</dbReference>
<dbReference type="EMBL" id="JACHVZ010000010">
    <property type="protein sequence ID" value="MBB2929406.1"/>
    <property type="molecule type" value="Genomic_DNA"/>
</dbReference>
<reference evidence="6 7" key="1">
    <citation type="submission" date="2020-08" db="EMBL/GenBank/DDBJ databases">
        <title>Genomic Encyclopedia of Type Strains, Phase IV (KMG-V): Genome sequencing to study the core and pangenomes of soil and plant-associated prokaryotes.</title>
        <authorList>
            <person name="Whitman W."/>
        </authorList>
    </citation>
    <scope>NUCLEOTIDE SEQUENCE [LARGE SCALE GENOMIC DNA]</scope>
    <source>
        <strain evidence="6 7">SRMrh-85</strain>
    </source>
</reference>
<evidence type="ECO:0000256" key="4">
    <source>
        <dbReference type="ARBA" id="ARBA00023163"/>
    </source>
</evidence>
<gene>
    <name evidence="6" type="ORF">FHX59_003839</name>
</gene>
<dbReference type="GO" id="GO:0003677">
    <property type="term" value="F:DNA binding"/>
    <property type="evidence" value="ECO:0007669"/>
    <property type="project" value="UniProtKB-KW"/>
</dbReference>
<evidence type="ECO:0000313" key="6">
    <source>
        <dbReference type="EMBL" id="MBB2929406.1"/>
    </source>
</evidence>
<evidence type="ECO:0000256" key="3">
    <source>
        <dbReference type="ARBA" id="ARBA00023125"/>
    </source>
</evidence>
<dbReference type="InterPro" id="IPR005119">
    <property type="entry name" value="LysR_subst-bd"/>
</dbReference>
<dbReference type="Gene3D" id="3.40.190.290">
    <property type="match status" value="1"/>
</dbReference>
<dbReference type="InterPro" id="IPR036390">
    <property type="entry name" value="WH_DNA-bd_sf"/>
</dbReference>
<dbReference type="PANTHER" id="PTHR30537:SF5">
    <property type="entry name" value="HTH-TYPE TRANSCRIPTIONAL ACTIVATOR TTDR-RELATED"/>
    <property type="match status" value="1"/>
</dbReference>
<dbReference type="CDD" id="cd08422">
    <property type="entry name" value="PBP2_CrgA_like"/>
    <property type="match status" value="1"/>
</dbReference>
<dbReference type="InterPro" id="IPR036388">
    <property type="entry name" value="WH-like_DNA-bd_sf"/>
</dbReference>
<dbReference type="Pfam" id="PF00126">
    <property type="entry name" value="HTH_1"/>
    <property type="match status" value="1"/>
</dbReference>